<name>D4AUF6_ARTBC</name>
<dbReference type="SUPFAM" id="SSF52540">
    <property type="entry name" value="P-loop containing nucleoside triphosphate hydrolases"/>
    <property type="match status" value="2"/>
</dbReference>
<dbReference type="PANTHER" id="PTHR43394:SF27">
    <property type="entry name" value="ATP-DEPENDENT TRANSLOCASE ABCB1-LIKE"/>
    <property type="match status" value="1"/>
</dbReference>
<evidence type="ECO:0000256" key="6">
    <source>
        <dbReference type="ARBA" id="ARBA00022840"/>
    </source>
</evidence>
<evidence type="ECO:0000259" key="12">
    <source>
        <dbReference type="PROSITE" id="PS50929"/>
    </source>
</evidence>
<dbReference type="CDD" id="cd18578">
    <property type="entry name" value="ABC_6TM_Pgp_ABCB1_D2_like"/>
    <property type="match status" value="1"/>
</dbReference>
<dbReference type="GO" id="GO:0016887">
    <property type="term" value="F:ATP hydrolysis activity"/>
    <property type="evidence" value="ECO:0007669"/>
    <property type="project" value="InterPro"/>
</dbReference>
<dbReference type="InterPro" id="IPR011527">
    <property type="entry name" value="ABC1_TM_dom"/>
</dbReference>
<dbReference type="Proteomes" id="UP000008866">
    <property type="component" value="Unassembled WGS sequence"/>
</dbReference>
<comment type="caution">
    <text evidence="13">The sequence shown here is derived from an EMBL/GenBank/DDBJ whole genome shotgun (WGS) entry which is preliminary data.</text>
</comment>
<evidence type="ECO:0000256" key="1">
    <source>
        <dbReference type="ARBA" id="ARBA00004141"/>
    </source>
</evidence>
<organism evidence="13 14">
    <name type="scientific">Arthroderma benhamiae (strain ATCC MYA-4681 / CBS 112371)</name>
    <name type="common">Trichophyton mentagrophytes</name>
    <dbReference type="NCBI Taxonomy" id="663331"/>
    <lineage>
        <taxon>Eukaryota</taxon>
        <taxon>Fungi</taxon>
        <taxon>Dikarya</taxon>
        <taxon>Ascomycota</taxon>
        <taxon>Pezizomycotina</taxon>
        <taxon>Eurotiomycetes</taxon>
        <taxon>Eurotiomycetidae</taxon>
        <taxon>Onygenales</taxon>
        <taxon>Arthrodermataceae</taxon>
        <taxon>Trichophyton</taxon>
    </lineage>
</organism>
<dbReference type="GO" id="GO:0005524">
    <property type="term" value="F:ATP binding"/>
    <property type="evidence" value="ECO:0007669"/>
    <property type="project" value="UniProtKB-KW"/>
</dbReference>
<dbReference type="InterPro" id="IPR003439">
    <property type="entry name" value="ABC_transporter-like_ATP-bd"/>
</dbReference>
<dbReference type="PANTHER" id="PTHR43394">
    <property type="entry name" value="ATP-DEPENDENT PERMEASE MDL1, MITOCHONDRIAL"/>
    <property type="match status" value="1"/>
</dbReference>
<dbReference type="PROSITE" id="PS50929">
    <property type="entry name" value="ABC_TM1F"/>
    <property type="match status" value="2"/>
</dbReference>
<evidence type="ECO:0000256" key="3">
    <source>
        <dbReference type="ARBA" id="ARBA00022448"/>
    </source>
</evidence>
<dbReference type="InterPro" id="IPR027417">
    <property type="entry name" value="P-loop_NTPase"/>
</dbReference>
<accession>D4AUF6</accession>
<keyword evidence="3" id="KW-0813">Transport</keyword>
<evidence type="ECO:0000256" key="4">
    <source>
        <dbReference type="ARBA" id="ARBA00022692"/>
    </source>
</evidence>
<dbReference type="PROSITE" id="PS50893">
    <property type="entry name" value="ABC_TRANSPORTER_2"/>
    <property type="match status" value="1"/>
</dbReference>
<feature type="domain" description="ABC transporter" evidence="11">
    <location>
        <begin position="394"/>
        <end position="676"/>
    </location>
</feature>
<dbReference type="Pfam" id="PF00664">
    <property type="entry name" value="ABC_membrane"/>
    <property type="match status" value="2"/>
</dbReference>
<evidence type="ECO:0000313" key="13">
    <source>
        <dbReference type="EMBL" id="EFE33121.1"/>
    </source>
</evidence>
<dbReference type="InterPro" id="IPR039421">
    <property type="entry name" value="Type_1_exporter"/>
</dbReference>
<comment type="similarity">
    <text evidence="2">Belongs to the ABC transporter superfamily. ABCB family. Multidrug resistance exporter (TC 3.A.1.201) subfamily.</text>
</comment>
<dbReference type="GO" id="GO:0015421">
    <property type="term" value="F:ABC-type oligopeptide transporter activity"/>
    <property type="evidence" value="ECO:0007669"/>
    <property type="project" value="TreeGrafter"/>
</dbReference>
<dbReference type="PROSITE" id="PS00211">
    <property type="entry name" value="ABC_TRANSPORTER_1"/>
    <property type="match status" value="1"/>
</dbReference>
<dbReference type="RefSeq" id="XP_003013761.1">
    <property type="nucleotide sequence ID" value="XM_003013715.1"/>
</dbReference>
<feature type="transmembrane region" description="Helical" evidence="10">
    <location>
        <begin position="1011"/>
        <end position="1031"/>
    </location>
</feature>
<dbReference type="FunFam" id="1.20.1560.10:FF:000057">
    <property type="entry name" value="ABC multidrug transporter SitT"/>
    <property type="match status" value="1"/>
</dbReference>
<gene>
    <name evidence="13" type="ORF">ARB_07873</name>
</gene>
<feature type="transmembrane region" description="Helical" evidence="10">
    <location>
        <begin position="897"/>
        <end position="915"/>
    </location>
</feature>
<feature type="transmembrane region" description="Helical" evidence="10">
    <location>
        <begin position="193"/>
        <end position="211"/>
    </location>
</feature>
<dbReference type="EMBL" id="ABSU01000011">
    <property type="protein sequence ID" value="EFE33121.1"/>
    <property type="molecule type" value="Genomic_DNA"/>
</dbReference>
<dbReference type="SMART" id="SM00382">
    <property type="entry name" value="AAA"/>
    <property type="match status" value="1"/>
</dbReference>
<dbReference type="Pfam" id="PF00005">
    <property type="entry name" value="ABC_tran"/>
    <property type="match status" value="1"/>
</dbReference>
<dbReference type="InterPro" id="IPR017871">
    <property type="entry name" value="ABC_transporter-like_CS"/>
</dbReference>
<evidence type="ECO:0000256" key="8">
    <source>
        <dbReference type="ARBA" id="ARBA00023136"/>
    </source>
</evidence>
<keyword evidence="14" id="KW-1185">Reference proteome</keyword>
<evidence type="ECO:0000256" key="10">
    <source>
        <dbReference type="SAM" id="Phobius"/>
    </source>
</evidence>
<feature type="transmembrane region" description="Helical" evidence="10">
    <location>
        <begin position="748"/>
        <end position="772"/>
    </location>
</feature>
<dbReference type="STRING" id="663331.D4AUF6"/>
<keyword evidence="5" id="KW-0547">Nucleotide-binding</keyword>
<keyword evidence="6" id="KW-0067">ATP-binding</keyword>
<feature type="transmembrane region" description="Helical" evidence="10">
    <location>
        <begin position="47"/>
        <end position="75"/>
    </location>
</feature>
<feature type="transmembrane region" description="Helical" evidence="10">
    <location>
        <begin position="120"/>
        <end position="139"/>
    </location>
</feature>
<dbReference type="KEGG" id="abe:ARB_07873"/>
<evidence type="ECO:0000256" key="5">
    <source>
        <dbReference type="ARBA" id="ARBA00022741"/>
    </source>
</evidence>
<dbReference type="GeneID" id="9526952"/>
<keyword evidence="4 10" id="KW-0812">Transmembrane</keyword>
<feature type="transmembrane region" description="Helical" evidence="10">
    <location>
        <begin position="217"/>
        <end position="240"/>
    </location>
</feature>
<feature type="transmembrane region" description="Helical" evidence="10">
    <location>
        <begin position="976"/>
        <end position="999"/>
    </location>
</feature>
<feature type="transmembrane region" description="Helical" evidence="10">
    <location>
        <begin position="332"/>
        <end position="353"/>
    </location>
</feature>
<feature type="transmembrane region" description="Helical" evidence="10">
    <location>
        <begin position="792"/>
        <end position="811"/>
    </location>
</feature>
<feature type="domain" description="ABC transmembrane type-1" evidence="12">
    <location>
        <begin position="752"/>
        <end position="1039"/>
    </location>
</feature>
<evidence type="ECO:0000256" key="9">
    <source>
        <dbReference type="SAM" id="MobiDB-lite"/>
    </source>
</evidence>
<dbReference type="GO" id="GO:0090374">
    <property type="term" value="P:oligopeptide export from mitochondrion"/>
    <property type="evidence" value="ECO:0007669"/>
    <property type="project" value="TreeGrafter"/>
</dbReference>
<dbReference type="Gene3D" id="1.20.1560.10">
    <property type="entry name" value="ABC transporter type 1, transmembrane domain"/>
    <property type="match status" value="1"/>
</dbReference>
<dbReference type="AlphaFoldDB" id="D4AUF6"/>
<dbReference type="SUPFAM" id="SSF90123">
    <property type="entry name" value="ABC transporter transmembrane region"/>
    <property type="match status" value="2"/>
</dbReference>
<feature type="domain" description="ABC transmembrane type-1" evidence="12">
    <location>
        <begin position="52"/>
        <end position="361"/>
    </location>
</feature>
<dbReference type="eggNOG" id="KOG0055">
    <property type="taxonomic scope" value="Eukaryota"/>
</dbReference>
<dbReference type="GO" id="GO:0005743">
    <property type="term" value="C:mitochondrial inner membrane"/>
    <property type="evidence" value="ECO:0007669"/>
    <property type="project" value="TreeGrafter"/>
</dbReference>
<keyword evidence="7 10" id="KW-1133">Transmembrane helix</keyword>
<feature type="transmembrane region" description="Helical" evidence="10">
    <location>
        <begin position="297"/>
        <end position="320"/>
    </location>
</feature>
<feature type="transmembrane region" description="Helical" evidence="10">
    <location>
        <begin position="871"/>
        <end position="891"/>
    </location>
</feature>
<dbReference type="OMA" id="LTMEDTI"/>
<evidence type="ECO:0000259" key="11">
    <source>
        <dbReference type="PROSITE" id="PS50893"/>
    </source>
</evidence>
<sequence>MAVKAKAKKDKEEEEKGEDKKDKKEEEEKAPFSNLWRIFSYGTKADLALMGLAFFCSAGAGIALPLMNIVFGALITDFNNFFLPDSTVSPQQFKATVNKNVYVSNLHTIVYEYADTLSLFIVYLFIGKFVLSYVSMFCLRTSGIRISANLRLAYLTALFRQPVSYLDAMPIGRPTDTITASSNLIQAGISDRLAVLVQSAALIVAAYAVAFSRSWSLTLVSSSCLLFILLIYTVVIPFYLRLFKAIEAANEGATAVAGEALSSIRTVVACGAQTSLVNRHAVHIAEARRKGLQVSPVVGLQLGPTNFAMYCNFALTFWFGVKQFTAGNVSDAGPVATVIFSVIIVVSAVSFIANPIIALSKAIAASARYFSVIDAPPVKTEGIRDVDLASCGELAFKDVTFSYPTRPGVTILDNLSLVFPTGKVTALVGPSGCGKSTIIALLERWYQLSDQLDRSVVKETKGKEKEKDSEIKDEKYEADKEERKENAGFIMIGSHCIDELDLKWWRSQIGLVQQEPFSFNTSIFRNVAFGLVGSRWENEPEDVQRQLVIEACREAFADEFIEKLPEKYDTMIGENGIKLSGGQRQRLAIARSIIKRPSILILDEATSAIDVRGERIVQEALDRVSKGRTTITIAHRLSTIEKADKIIVLRKGTAVESGTHEELLAQEGLYHSLVHNQQLDMEDDNNNETAQAEVETGKDSSQLTMSRTKSAVEETDLEQGLTLPEEPPKELSLFDSVGVLLWEQRKYWILYVGVLIGAAGCGAGYSIQSYLFSQLITVFQLTGSRLVERTNFWSLMFFVLALAVAFFYFVLGWNSMSISTYVSTTYRQEYFDSMIRKPIAFFDKDQNSAGSLTSRISSDSTQLQELLGPTMAFPIISVFNVMGCIAISFAFGWKLTLVAIFSAFPLIIIAMFVRVRYEVQFDKMNAAVFEESSQFASEAFGAFRTVTSLTLESSIADRYSDLLQNHVRSAFVKARVAALVFAASDSMELPCMALCFWYGGQLLSTHEYSVLQFFVIYIAVVLGGQAAGHFGSISPNLAQAKAAANRIMSIRPAPDDNKSSAVLDQCEGGVEIEFKSVNFKYPSRDVPIFKSLSFTVCLPVNVLPPGLTDIIDWKGAICRPRWPVRLSVSP</sequence>
<dbReference type="InterPro" id="IPR003593">
    <property type="entry name" value="AAA+_ATPase"/>
</dbReference>
<keyword evidence="8 10" id="KW-0472">Membrane</keyword>
<feature type="region of interest" description="Disordered" evidence="9">
    <location>
        <begin position="1"/>
        <end position="26"/>
    </location>
</feature>
<feature type="compositionally biased region" description="Basic and acidic residues" evidence="9">
    <location>
        <begin position="17"/>
        <end position="26"/>
    </location>
</feature>
<protein>
    <submittedName>
        <fullName evidence="13">ABC multidrug transporter, putative</fullName>
    </submittedName>
</protein>
<evidence type="ECO:0000256" key="2">
    <source>
        <dbReference type="ARBA" id="ARBA00007577"/>
    </source>
</evidence>
<dbReference type="Gene3D" id="3.40.50.300">
    <property type="entry name" value="P-loop containing nucleotide triphosphate hydrolases"/>
    <property type="match status" value="1"/>
</dbReference>
<dbReference type="CDD" id="cd18577">
    <property type="entry name" value="ABC_6TM_Pgp_ABCB1_D1_like"/>
    <property type="match status" value="1"/>
</dbReference>
<reference evidence="14" key="1">
    <citation type="journal article" date="2011" name="Genome Biol.">
        <title>Comparative and functional genomics provide insights into the pathogenicity of dermatophytic fungi.</title>
        <authorList>
            <person name="Burmester A."/>
            <person name="Shelest E."/>
            <person name="Gloeckner G."/>
            <person name="Heddergott C."/>
            <person name="Schindler S."/>
            <person name="Staib P."/>
            <person name="Heidel A."/>
            <person name="Felder M."/>
            <person name="Petzold A."/>
            <person name="Szafranski K."/>
            <person name="Feuermann M."/>
            <person name="Pedruzzi I."/>
            <person name="Priebe S."/>
            <person name="Groth M."/>
            <person name="Winkler R."/>
            <person name="Li W."/>
            <person name="Kniemeyer O."/>
            <person name="Schroeckh V."/>
            <person name="Hertweck C."/>
            <person name="Hube B."/>
            <person name="White T.C."/>
            <person name="Platzer M."/>
            <person name="Guthke R."/>
            <person name="Heitman J."/>
            <person name="Woestemeyer J."/>
            <person name="Zipfel P.F."/>
            <person name="Monod M."/>
            <person name="Brakhage A.A."/>
        </authorList>
    </citation>
    <scope>NUCLEOTIDE SEQUENCE [LARGE SCALE GENOMIC DNA]</scope>
    <source>
        <strain evidence="14">ATCC MYA-4681 / CBS 112371</strain>
    </source>
</reference>
<evidence type="ECO:0000313" key="14">
    <source>
        <dbReference type="Proteomes" id="UP000008866"/>
    </source>
</evidence>
<dbReference type="HOGENOM" id="CLU_000604_17_8_1"/>
<proteinExistence type="inferred from homology"/>
<evidence type="ECO:0000256" key="7">
    <source>
        <dbReference type="ARBA" id="ARBA00022989"/>
    </source>
</evidence>
<comment type="subcellular location">
    <subcellularLocation>
        <location evidence="1">Membrane</location>
        <topology evidence="1">Multi-pass membrane protein</topology>
    </subcellularLocation>
</comment>
<dbReference type="InterPro" id="IPR036640">
    <property type="entry name" value="ABC1_TM_sf"/>
</dbReference>